<evidence type="ECO:0000256" key="1">
    <source>
        <dbReference type="ARBA" id="ARBA00005417"/>
    </source>
</evidence>
<keyword evidence="2" id="KW-0813">Transport</keyword>
<evidence type="ECO:0000259" key="6">
    <source>
        <dbReference type="PROSITE" id="PS50893"/>
    </source>
</evidence>
<dbReference type="InterPro" id="IPR052156">
    <property type="entry name" value="BCAA_Transport_ATP-bd_LivF"/>
</dbReference>
<protein>
    <submittedName>
        <fullName evidence="7">ABC transporter ATP-binding protein</fullName>
    </submittedName>
</protein>
<dbReference type="InterPro" id="IPR003593">
    <property type="entry name" value="AAA+_ATPase"/>
</dbReference>
<proteinExistence type="inferred from homology"/>
<dbReference type="PROSITE" id="PS50893">
    <property type="entry name" value="ABC_TRANSPORTER_2"/>
    <property type="match status" value="1"/>
</dbReference>
<dbReference type="GO" id="GO:0016887">
    <property type="term" value="F:ATP hydrolysis activity"/>
    <property type="evidence" value="ECO:0007669"/>
    <property type="project" value="InterPro"/>
</dbReference>
<evidence type="ECO:0000256" key="3">
    <source>
        <dbReference type="ARBA" id="ARBA00022741"/>
    </source>
</evidence>
<evidence type="ECO:0000256" key="5">
    <source>
        <dbReference type="ARBA" id="ARBA00022970"/>
    </source>
</evidence>
<dbReference type="EMBL" id="BMKW01000006">
    <property type="protein sequence ID" value="GGJ19115.1"/>
    <property type="molecule type" value="Genomic_DNA"/>
</dbReference>
<evidence type="ECO:0000313" key="8">
    <source>
        <dbReference type="Proteomes" id="UP000661507"/>
    </source>
</evidence>
<dbReference type="Gene3D" id="3.40.50.300">
    <property type="entry name" value="P-loop containing nucleotide triphosphate hydrolases"/>
    <property type="match status" value="1"/>
</dbReference>
<dbReference type="PANTHER" id="PTHR43820:SF4">
    <property type="entry name" value="HIGH-AFFINITY BRANCHED-CHAIN AMINO ACID TRANSPORT ATP-BINDING PROTEIN LIVF"/>
    <property type="match status" value="1"/>
</dbReference>
<sequence>MTALTVQELTGGYAAADHVVKGVSFTVASGELVCVIGPNGAGKSTVLKLLTGLLRPRAGQVALDGRDITGQSPRVVIEAGMVLVPQERNVFGTLSVEENLAMGCFLDPGRAKARMTAVMDRFPLLAERRRQAARTMSGGQRQILAMGQALMSEPRVLLLDEPTAGLSPKAATDLFALVRATAETGVAVLMVEQNALQAMQISDRALVLVDGRNAHEGPAPALARDPAIRRLFLGGRGEGRMDATGTNRETSP</sequence>
<accession>A0A917NQA4</accession>
<evidence type="ECO:0000313" key="7">
    <source>
        <dbReference type="EMBL" id="GGJ19115.1"/>
    </source>
</evidence>
<dbReference type="Pfam" id="PF00005">
    <property type="entry name" value="ABC_tran"/>
    <property type="match status" value="1"/>
</dbReference>
<keyword evidence="4 7" id="KW-0067">ATP-binding</keyword>
<keyword evidence="3" id="KW-0547">Nucleotide-binding</keyword>
<comment type="similarity">
    <text evidence="1">Belongs to the ABC transporter superfamily.</text>
</comment>
<dbReference type="RefSeq" id="WP_188967678.1">
    <property type="nucleotide sequence ID" value="NZ_BMKW01000006.1"/>
</dbReference>
<keyword evidence="8" id="KW-1185">Reference proteome</keyword>
<dbReference type="SMART" id="SM00382">
    <property type="entry name" value="AAA"/>
    <property type="match status" value="1"/>
</dbReference>
<reference evidence="7" key="1">
    <citation type="journal article" date="2014" name="Int. J. Syst. Evol. Microbiol.">
        <title>Complete genome sequence of Corynebacterium casei LMG S-19264T (=DSM 44701T), isolated from a smear-ripened cheese.</title>
        <authorList>
            <consortium name="US DOE Joint Genome Institute (JGI-PGF)"/>
            <person name="Walter F."/>
            <person name="Albersmeier A."/>
            <person name="Kalinowski J."/>
            <person name="Ruckert C."/>
        </authorList>
    </citation>
    <scope>NUCLEOTIDE SEQUENCE</scope>
    <source>
        <strain evidence="7">CGMCC 1.3617</strain>
    </source>
</reference>
<dbReference type="PANTHER" id="PTHR43820">
    <property type="entry name" value="HIGH-AFFINITY BRANCHED-CHAIN AMINO ACID TRANSPORT ATP-BINDING PROTEIN LIVF"/>
    <property type="match status" value="1"/>
</dbReference>
<dbReference type="GO" id="GO:0015658">
    <property type="term" value="F:branched-chain amino acid transmembrane transporter activity"/>
    <property type="evidence" value="ECO:0007669"/>
    <property type="project" value="TreeGrafter"/>
</dbReference>
<name>A0A917NQA4_9PROT</name>
<keyword evidence="5" id="KW-0029">Amino-acid transport</keyword>
<dbReference type="InterPro" id="IPR003439">
    <property type="entry name" value="ABC_transporter-like_ATP-bd"/>
</dbReference>
<gene>
    <name evidence="7" type="ORF">GCM10011320_28110</name>
</gene>
<reference evidence="7" key="2">
    <citation type="submission" date="2020-09" db="EMBL/GenBank/DDBJ databases">
        <authorList>
            <person name="Sun Q."/>
            <person name="Zhou Y."/>
        </authorList>
    </citation>
    <scope>NUCLEOTIDE SEQUENCE</scope>
    <source>
        <strain evidence="7">CGMCC 1.3617</strain>
    </source>
</reference>
<dbReference type="GO" id="GO:0015807">
    <property type="term" value="P:L-amino acid transport"/>
    <property type="evidence" value="ECO:0007669"/>
    <property type="project" value="TreeGrafter"/>
</dbReference>
<dbReference type="Proteomes" id="UP000661507">
    <property type="component" value="Unassembled WGS sequence"/>
</dbReference>
<organism evidence="7 8">
    <name type="scientific">Neoroseomonas lacus</name>
    <dbReference type="NCBI Taxonomy" id="287609"/>
    <lineage>
        <taxon>Bacteria</taxon>
        <taxon>Pseudomonadati</taxon>
        <taxon>Pseudomonadota</taxon>
        <taxon>Alphaproteobacteria</taxon>
        <taxon>Acetobacterales</taxon>
        <taxon>Acetobacteraceae</taxon>
        <taxon>Neoroseomonas</taxon>
    </lineage>
</organism>
<evidence type="ECO:0000256" key="2">
    <source>
        <dbReference type="ARBA" id="ARBA00022448"/>
    </source>
</evidence>
<dbReference type="SUPFAM" id="SSF52540">
    <property type="entry name" value="P-loop containing nucleoside triphosphate hydrolases"/>
    <property type="match status" value="1"/>
</dbReference>
<comment type="caution">
    <text evidence="7">The sequence shown here is derived from an EMBL/GenBank/DDBJ whole genome shotgun (WGS) entry which is preliminary data.</text>
</comment>
<feature type="domain" description="ABC transporter" evidence="6">
    <location>
        <begin position="4"/>
        <end position="235"/>
    </location>
</feature>
<dbReference type="CDD" id="cd03224">
    <property type="entry name" value="ABC_TM1139_LivF_branched"/>
    <property type="match status" value="1"/>
</dbReference>
<dbReference type="AlphaFoldDB" id="A0A917NQA4"/>
<dbReference type="InterPro" id="IPR027417">
    <property type="entry name" value="P-loop_NTPase"/>
</dbReference>
<dbReference type="GO" id="GO:0005524">
    <property type="term" value="F:ATP binding"/>
    <property type="evidence" value="ECO:0007669"/>
    <property type="project" value="UniProtKB-KW"/>
</dbReference>
<evidence type="ECO:0000256" key="4">
    <source>
        <dbReference type="ARBA" id="ARBA00022840"/>
    </source>
</evidence>